<dbReference type="InterPro" id="IPR010994">
    <property type="entry name" value="RuvA_2-like"/>
</dbReference>
<organism evidence="11 12">
    <name type="scientific">Peptoanaerobacter stomatis</name>
    <dbReference type="NCBI Taxonomy" id="796937"/>
    <lineage>
        <taxon>Bacteria</taxon>
        <taxon>Bacillati</taxon>
        <taxon>Bacillota</taxon>
        <taxon>Clostridia</taxon>
        <taxon>Peptostreptococcales</taxon>
        <taxon>Filifactoraceae</taxon>
        <taxon>Peptoanaerobacter</taxon>
    </lineage>
</organism>
<evidence type="ECO:0000313" key="12">
    <source>
        <dbReference type="Proteomes" id="UP000017818"/>
    </source>
</evidence>
<dbReference type="Pfam" id="PF01541">
    <property type="entry name" value="GIY-YIG"/>
    <property type="match status" value="1"/>
</dbReference>
<dbReference type="InterPro" id="IPR047296">
    <property type="entry name" value="GIY-YIG_UvrC_Cho"/>
</dbReference>
<comment type="function">
    <text evidence="7">The UvrABC repair system catalyzes the recognition and processing of DNA lesions. UvrC both incises the 5' and 3' sides of the lesion. The N-terminal half is responsible for the 3' incision and the C-terminal half is responsible for the 5' incision.</text>
</comment>
<comment type="subunit">
    <text evidence="7">Interacts with UvrB in an incision complex.</text>
</comment>
<dbReference type="InterPro" id="IPR036876">
    <property type="entry name" value="UVR_dom_sf"/>
</dbReference>
<dbReference type="NCBIfam" id="TIGR00194">
    <property type="entry name" value="uvrC"/>
    <property type="match status" value="1"/>
</dbReference>
<dbReference type="GO" id="GO:0009381">
    <property type="term" value="F:excinuclease ABC activity"/>
    <property type="evidence" value="ECO:0007669"/>
    <property type="project" value="UniProtKB-UniRule"/>
</dbReference>
<dbReference type="PANTHER" id="PTHR30562:SF1">
    <property type="entry name" value="UVRABC SYSTEM PROTEIN C"/>
    <property type="match status" value="1"/>
</dbReference>
<dbReference type="HAMAP" id="MF_00203">
    <property type="entry name" value="UvrC"/>
    <property type="match status" value="1"/>
</dbReference>
<dbReference type="Proteomes" id="UP000017818">
    <property type="component" value="Unassembled WGS sequence"/>
</dbReference>
<keyword evidence="4 7" id="KW-0267">Excision nuclease</keyword>
<dbReference type="InterPro" id="IPR050066">
    <property type="entry name" value="UvrABC_protein_C"/>
</dbReference>
<comment type="caution">
    <text evidence="11">The sequence shown here is derived from an EMBL/GenBank/DDBJ whole genome shotgun (WGS) entry which is preliminary data.</text>
</comment>
<dbReference type="SUPFAM" id="SSF82771">
    <property type="entry name" value="GIY-YIG endonuclease"/>
    <property type="match status" value="1"/>
</dbReference>
<evidence type="ECO:0000259" key="10">
    <source>
        <dbReference type="PROSITE" id="PS50165"/>
    </source>
</evidence>
<keyword evidence="3 7" id="KW-0228">DNA excision</keyword>
<dbReference type="Gene3D" id="4.10.860.10">
    <property type="entry name" value="UVR domain"/>
    <property type="match status" value="1"/>
</dbReference>
<dbReference type="PATRIC" id="fig|796939.3.peg.353"/>
<reference evidence="11 12" key="1">
    <citation type="submission" date="2012-05" db="EMBL/GenBank/DDBJ databases">
        <title>The Genome Sequence of Eubacteriaceae bacterium CM2.</title>
        <authorList>
            <consortium name="The Broad Institute Genome Sequencing Platform"/>
            <person name="Earl A."/>
            <person name="Ward D."/>
            <person name="Feldgarden M."/>
            <person name="Gevers D."/>
            <person name="Sizova M."/>
            <person name="Hazen A."/>
            <person name="Epstein S."/>
            <person name="Walker B."/>
            <person name="Young S.K."/>
            <person name="Zeng Q."/>
            <person name="Gargeya S."/>
            <person name="Fitzgerald M."/>
            <person name="Haas B."/>
            <person name="Abouelleil A."/>
            <person name="Alvarado L."/>
            <person name="Arachchi H.M."/>
            <person name="Berlin A."/>
            <person name="Chapman S.B."/>
            <person name="Goldberg J."/>
            <person name="Griggs A."/>
            <person name="Gujja S."/>
            <person name="Hansen M."/>
            <person name="Howarth C."/>
            <person name="Imamovic A."/>
            <person name="Larimer J."/>
            <person name="McCowen C."/>
            <person name="Montmayeur A."/>
            <person name="Murphy C."/>
            <person name="Neiman D."/>
            <person name="Pearson M."/>
            <person name="Priest M."/>
            <person name="Roberts A."/>
            <person name="Saif S."/>
            <person name="Shea T."/>
            <person name="Sisk P."/>
            <person name="Sykes S."/>
            <person name="Wortman J."/>
            <person name="Nusbaum C."/>
            <person name="Birren B."/>
        </authorList>
    </citation>
    <scope>NUCLEOTIDE SEQUENCE [LARGE SCALE GENOMIC DNA]</scope>
    <source>
        <strain evidence="11 12">CM2</strain>
    </source>
</reference>
<dbReference type="InterPro" id="IPR001162">
    <property type="entry name" value="UvrC_RNase_H_dom"/>
</dbReference>
<dbReference type="InterPro" id="IPR004791">
    <property type="entry name" value="UvrC"/>
</dbReference>
<dbReference type="GO" id="GO:0005737">
    <property type="term" value="C:cytoplasm"/>
    <property type="evidence" value="ECO:0007669"/>
    <property type="project" value="UniProtKB-SubCell"/>
</dbReference>
<feature type="domain" description="UVR" evidence="8">
    <location>
        <begin position="239"/>
        <end position="274"/>
    </location>
</feature>
<feature type="domain" description="UvrC family homology region profile" evidence="10">
    <location>
        <begin position="291"/>
        <end position="514"/>
    </location>
</feature>
<feature type="domain" description="GIY-YIG" evidence="9">
    <location>
        <begin position="47"/>
        <end position="126"/>
    </location>
</feature>
<dbReference type="PANTHER" id="PTHR30562">
    <property type="entry name" value="UVRC/OXIDOREDUCTASE"/>
    <property type="match status" value="1"/>
</dbReference>
<evidence type="ECO:0000259" key="9">
    <source>
        <dbReference type="PROSITE" id="PS50164"/>
    </source>
</evidence>
<dbReference type="SUPFAM" id="SSF46600">
    <property type="entry name" value="C-terminal UvrC-binding domain of UvrB"/>
    <property type="match status" value="1"/>
</dbReference>
<name>V9HR51_9FIRM</name>
<evidence type="ECO:0000256" key="4">
    <source>
        <dbReference type="ARBA" id="ARBA00022881"/>
    </source>
</evidence>
<dbReference type="Pfam" id="PF08459">
    <property type="entry name" value="UvrC_RNaseH_dom"/>
    <property type="match status" value="1"/>
</dbReference>
<dbReference type="Pfam" id="PF02151">
    <property type="entry name" value="UVR"/>
    <property type="match status" value="1"/>
</dbReference>
<comment type="similarity">
    <text evidence="7">Belongs to the UvrC family.</text>
</comment>
<dbReference type="Pfam" id="PF22920">
    <property type="entry name" value="UvrC_RNaseH"/>
    <property type="match status" value="1"/>
</dbReference>
<dbReference type="SUPFAM" id="SSF47781">
    <property type="entry name" value="RuvA domain 2-like"/>
    <property type="match status" value="1"/>
</dbReference>
<dbReference type="GO" id="GO:0006289">
    <property type="term" value="P:nucleotide-excision repair"/>
    <property type="evidence" value="ECO:0007669"/>
    <property type="project" value="UniProtKB-UniRule"/>
</dbReference>
<dbReference type="GO" id="GO:0009432">
    <property type="term" value="P:SOS response"/>
    <property type="evidence" value="ECO:0007669"/>
    <property type="project" value="UniProtKB-UniRule"/>
</dbReference>
<dbReference type="InterPro" id="IPR035901">
    <property type="entry name" value="GIY-YIG_endonuc_sf"/>
</dbReference>
<keyword evidence="1 7" id="KW-0963">Cytoplasm</keyword>
<dbReference type="InterPro" id="IPR038476">
    <property type="entry name" value="UvrC_RNase_H_dom_sf"/>
</dbReference>
<dbReference type="PROSITE" id="PS50164">
    <property type="entry name" value="GIY_YIG"/>
    <property type="match status" value="1"/>
</dbReference>
<evidence type="ECO:0000256" key="2">
    <source>
        <dbReference type="ARBA" id="ARBA00022763"/>
    </source>
</evidence>
<dbReference type="GO" id="GO:0003677">
    <property type="term" value="F:DNA binding"/>
    <property type="evidence" value="ECO:0007669"/>
    <property type="project" value="UniProtKB-UniRule"/>
</dbReference>
<dbReference type="PROSITE" id="PS50165">
    <property type="entry name" value="UVRC"/>
    <property type="match status" value="1"/>
</dbReference>
<dbReference type="EMBL" id="AFZF02000001">
    <property type="protein sequence ID" value="EHL18120.1"/>
    <property type="molecule type" value="Genomic_DNA"/>
</dbReference>
<dbReference type="Gene3D" id="3.40.1440.10">
    <property type="entry name" value="GIY-YIG endonuclease"/>
    <property type="match status" value="1"/>
</dbReference>
<dbReference type="GO" id="GO:0009380">
    <property type="term" value="C:excinuclease repair complex"/>
    <property type="evidence" value="ECO:0007669"/>
    <property type="project" value="InterPro"/>
</dbReference>
<protein>
    <recommendedName>
        <fullName evidence="7">UvrABC system protein C</fullName>
        <shortName evidence="7">Protein UvrC</shortName>
    </recommendedName>
    <alternativeName>
        <fullName evidence="7">Excinuclease ABC subunit C</fullName>
    </alternativeName>
</protein>
<dbReference type="FunFam" id="3.40.1440.10:FF:000001">
    <property type="entry name" value="UvrABC system protein C"/>
    <property type="match status" value="1"/>
</dbReference>
<dbReference type="InterPro" id="IPR000305">
    <property type="entry name" value="GIY-YIG_endonuc"/>
</dbReference>
<keyword evidence="5 7" id="KW-0234">DNA repair</keyword>
<dbReference type="PROSITE" id="PS50151">
    <property type="entry name" value="UVR"/>
    <property type="match status" value="1"/>
</dbReference>
<gene>
    <name evidence="7" type="primary">uvrC</name>
    <name evidence="11" type="ORF">HMPREF9630_01115</name>
</gene>
<dbReference type="Gene3D" id="3.30.420.340">
    <property type="entry name" value="UvrC, RNAse H endonuclease domain"/>
    <property type="match status" value="1"/>
</dbReference>
<dbReference type="Gene3D" id="1.10.150.20">
    <property type="entry name" value="5' to 3' exonuclease, C-terminal subdomain"/>
    <property type="match status" value="1"/>
</dbReference>
<evidence type="ECO:0000259" key="8">
    <source>
        <dbReference type="PROSITE" id="PS50151"/>
    </source>
</evidence>
<keyword evidence="6 7" id="KW-0742">SOS response</keyword>
<sequence>MTLFVCFLYKLSIILFVISIMLNKVELKFGDDSITDKLKALISKLPSSSGVYLMKNKEGKIIYVGKAVSLKNRVRQYFQSQTNMQAKVRAMVSHIDEFEYIVTDSEMEALILENNLIKEYKPPYNILLRDDKTYPYIKITISEDYPRVIKTRRIEKDGAKYFGPYSNAFIVNDIIEIIHSTFPIRNCKRNIQKSIEKKERACLNYYIKTCLAPCLGTVDKDEYMEMIYEIIEFLESKNDRLVETLKDKMYQASMKQDYEKAMIYRDKIQGIKEMLEKQKIVSTSNTTDKDFLAIEKNEEMSCIFMFFVRGGKVVGTENFIFDKDNNGEKDDIMQSFLKQYYINTGYIPKEIYINQQFEDMELLSKVLTNKKEQNVTIKVPQKGDKKDMIDLVCQNAQETIKRREAVKKSEQQKTKDISYELKVLLDIDKDIHKIESYDISNIQGVDSVGGQVVFIDGKKSPKLYRRYKIKTVQGANDYASMEEILSRRIKHEDLPDLILLDGGKGQVNVVRRLFERENINIPVFGMYKDDNHKTMGLCSDKELFELKKHTKLYTFIASIQEEVHRFAIDYHKSLRDKKVSYSQLDNIKGIGNKRKMSLLKHFDNIEQIKKATLEELLQVGSMDKKSATAVYDYFKKN</sequence>
<evidence type="ECO:0000313" key="11">
    <source>
        <dbReference type="EMBL" id="EHL18120.1"/>
    </source>
</evidence>
<dbReference type="AlphaFoldDB" id="V9HR51"/>
<dbReference type="Pfam" id="PF14520">
    <property type="entry name" value="HHH_5"/>
    <property type="match status" value="1"/>
</dbReference>
<proteinExistence type="inferred from homology"/>
<evidence type="ECO:0000256" key="3">
    <source>
        <dbReference type="ARBA" id="ARBA00022769"/>
    </source>
</evidence>
<evidence type="ECO:0000256" key="7">
    <source>
        <dbReference type="HAMAP-Rule" id="MF_00203"/>
    </source>
</evidence>
<dbReference type="InterPro" id="IPR001943">
    <property type="entry name" value="UVR_dom"/>
</dbReference>
<dbReference type="CDD" id="cd10434">
    <property type="entry name" value="GIY-YIG_UvrC_Cho"/>
    <property type="match status" value="1"/>
</dbReference>
<evidence type="ECO:0000256" key="1">
    <source>
        <dbReference type="ARBA" id="ARBA00022490"/>
    </source>
</evidence>
<accession>V9HR51</accession>
<dbReference type="HOGENOM" id="CLU_014841_3_2_9"/>
<comment type="subcellular location">
    <subcellularLocation>
        <location evidence="7">Cytoplasm</location>
    </subcellularLocation>
</comment>
<evidence type="ECO:0000256" key="6">
    <source>
        <dbReference type="ARBA" id="ARBA00023236"/>
    </source>
</evidence>
<keyword evidence="2 7" id="KW-0227">DNA damage</keyword>
<dbReference type="SMART" id="SM00465">
    <property type="entry name" value="GIYc"/>
    <property type="match status" value="1"/>
</dbReference>
<evidence type="ECO:0000256" key="5">
    <source>
        <dbReference type="ARBA" id="ARBA00023204"/>
    </source>
</evidence>